<protein>
    <recommendedName>
        <fullName evidence="10">Lipoyl-binding domain-containing protein</fullName>
    </recommendedName>
</protein>
<dbReference type="Gene3D" id="4.10.320.10">
    <property type="entry name" value="E3-binding domain"/>
    <property type="match status" value="1"/>
</dbReference>
<evidence type="ECO:0000313" key="9">
    <source>
        <dbReference type="EMBL" id="SVC99154.1"/>
    </source>
</evidence>
<dbReference type="GO" id="GO:0016407">
    <property type="term" value="F:acetyltransferase activity"/>
    <property type="evidence" value="ECO:0007669"/>
    <property type="project" value="TreeGrafter"/>
</dbReference>
<dbReference type="Pfam" id="PF00364">
    <property type="entry name" value="Biotin_lipoyl"/>
    <property type="match status" value="1"/>
</dbReference>
<reference evidence="9" key="1">
    <citation type="submission" date="2018-05" db="EMBL/GenBank/DDBJ databases">
        <authorList>
            <person name="Lanie J.A."/>
            <person name="Ng W.-L."/>
            <person name="Kazmierczak K.M."/>
            <person name="Andrzejewski T.M."/>
            <person name="Davidsen T.M."/>
            <person name="Wayne K.J."/>
            <person name="Tettelin H."/>
            <person name="Glass J.I."/>
            <person name="Rusch D."/>
            <person name="Podicherti R."/>
            <person name="Tsui H.-C.T."/>
            <person name="Winkler M.E."/>
        </authorList>
    </citation>
    <scope>NUCLEOTIDE SEQUENCE</scope>
</reference>
<evidence type="ECO:0000256" key="4">
    <source>
        <dbReference type="ARBA" id="ARBA00022823"/>
    </source>
</evidence>
<organism evidence="9">
    <name type="scientific">marine metagenome</name>
    <dbReference type="NCBI Taxonomy" id="408172"/>
    <lineage>
        <taxon>unclassified sequences</taxon>
        <taxon>metagenomes</taxon>
        <taxon>ecological metagenomes</taxon>
    </lineage>
</organism>
<dbReference type="InterPro" id="IPR011053">
    <property type="entry name" value="Single_hybrid_motif"/>
</dbReference>
<dbReference type="CDD" id="cd06849">
    <property type="entry name" value="lipoyl_domain"/>
    <property type="match status" value="1"/>
</dbReference>
<dbReference type="PROSITE" id="PS00189">
    <property type="entry name" value="LIPOYL"/>
    <property type="match status" value="1"/>
</dbReference>
<dbReference type="Pfam" id="PF02817">
    <property type="entry name" value="E3_binding"/>
    <property type="match status" value="1"/>
</dbReference>
<gene>
    <name evidence="9" type="ORF">METZ01_LOCUS352008</name>
</gene>
<dbReference type="GO" id="GO:0031405">
    <property type="term" value="F:lipoic acid binding"/>
    <property type="evidence" value="ECO:0007669"/>
    <property type="project" value="TreeGrafter"/>
</dbReference>
<evidence type="ECO:0000259" key="7">
    <source>
        <dbReference type="PROSITE" id="PS50968"/>
    </source>
</evidence>
<feature type="region of interest" description="Disordered" evidence="6">
    <location>
        <begin position="74"/>
        <end position="141"/>
    </location>
</feature>
<proteinExistence type="inferred from homology"/>
<evidence type="ECO:0000256" key="2">
    <source>
        <dbReference type="ARBA" id="ARBA00007317"/>
    </source>
</evidence>
<comment type="cofactor">
    <cofactor evidence="1">
        <name>(R)-lipoate</name>
        <dbReference type="ChEBI" id="CHEBI:83088"/>
    </cofactor>
</comment>
<evidence type="ECO:0000256" key="1">
    <source>
        <dbReference type="ARBA" id="ARBA00001938"/>
    </source>
</evidence>
<keyword evidence="4" id="KW-0450">Lipoyl</keyword>
<dbReference type="InterPro" id="IPR004167">
    <property type="entry name" value="PSBD"/>
</dbReference>
<evidence type="ECO:0000259" key="8">
    <source>
        <dbReference type="PROSITE" id="PS51826"/>
    </source>
</evidence>
<accession>A0A382RN73</accession>
<dbReference type="PROSITE" id="PS50968">
    <property type="entry name" value="BIOTINYL_LIPOYL"/>
    <property type="match status" value="1"/>
</dbReference>
<dbReference type="PANTHER" id="PTHR43178:SF5">
    <property type="entry name" value="LIPOAMIDE ACYLTRANSFERASE COMPONENT OF BRANCHED-CHAIN ALPHA-KETO ACID DEHYDROGENASE COMPLEX, MITOCHONDRIAL"/>
    <property type="match status" value="1"/>
</dbReference>
<dbReference type="InterPro" id="IPR036625">
    <property type="entry name" value="E3-bd_dom_sf"/>
</dbReference>
<evidence type="ECO:0008006" key="10">
    <source>
        <dbReference type="Google" id="ProtNLM"/>
    </source>
</evidence>
<dbReference type="AlphaFoldDB" id="A0A382RN73"/>
<dbReference type="GO" id="GO:0005737">
    <property type="term" value="C:cytoplasm"/>
    <property type="evidence" value="ECO:0007669"/>
    <property type="project" value="TreeGrafter"/>
</dbReference>
<dbReference type="InterPro" id="IPR000089">
    <property type="entry name" value="Biotin_lipoyl"/>
</dbReference>
<evidence type="ECO:0000256" key="5">
    <source>
        <dbReference type="ARBA" id="ARBA00023315"/>
    </source>
</evidence>
<feature type="domain" description="Peripheral subunit-binding (PSBD)" evidence="8">
    <location>
        <begin position="137"/>
        <end position="167"/>
    </location>
</feature>
<evidence type="ECO:0000256" key="3">
    <source>
        <dbReference type="ARBA" id="ARBA00022679"/>
    </source>
</evidence>
<evidence type="ECO:0000256" key="6">
    <source>
        <dbReference type="SAM" id="MobiDB-lite"/>
    </source>
</evidence>
<feature type="non-terminal residue" evidence="9">
    <location>
        <position position="167"/>
    </location>
</feature>
<name>A0A382RN73_9ZZZZ</name>
<comment type="similarity">
    <text evidence="2">Belongs to the 2-oxoacid dehydrogenase family.</text>
</comment>
<dbReference type="PANTHER" id="PTHR43178">
    <property type="entry name" value="DIHYDROLIPOAMIDE ACETYLTRANSFERASE COMPONENT OF PYRUVATE DEHYDROGENASE COMPLEX"/>
    <property type="match status" value="1"/>
</dbReference>
<keyword evidence="5" id="KW-0012">Acyltransferase</keyword>
<dbReference type="Gene3D" id="2.40.50.100">
    <property type="match status" value="1"/>
</dbReference>
<sequence length="167" mass="17970">MKIELPQVGESVTEGIIGRWLKNVGDKIEKYDPLVEVVTDKVNMELPSPVRGVLREIIANEGETVQMGGLIADIETNENEGNANHDKPEPDVTDQDIGTTGVLLKNTAPVGPTGSGGPISREEPPPTRGKNPLQKSRYSPAVLRLAEENEIDLSQIAGTGINGRITR</sequence>
<dbReference type="InterPro" id="IPR003016">
    <property type="entry name" value="2-oxoA_DH_lipoyl-BS"/>
</dbReference>
<keyword evidence="3" id="KW-0808">Transferase</keyword>
<dbReference type="PROSITE" id="PS51826">
    <property type="entry name" value="PSBD"/>
    <property type="match status" value="1"/>
</dbReference>
<dbReference type="EMBL" id="UINC01122993">
    <property type="protein sequence ID" value="SVC99154.1"/>
    <property type="molecule type" value="Genomic_DNA"/>
</dbReference>
<dbReference type="SUPFAM" id="SSF51230">
    <property type="entry name" value="Single hybrid motif"/>
    <property type="match status" value="1"/>
</dbReference>
<dbReference type="SUPFAM" id="SSF47005">
    <property type="entry name" value="Peripheral subunit-binding domain of 2-oxo acid dehydrogenase complex"/>
    <property type="match status" value="1"/>
</dbReference>
<feature type="domain" description="Lipoyl-binding" evidence="7">
    <location>
        <begin position="1"/>
        <end position="75"/>
    </location>
</feature>
<dbReference type="InterPro" id="IPR050743">
    <property type="entry name" value="2-oxoacid_DH_E2_comp"/>
</dbReference>